<evidence type="ECO:0000256" key="4">
    <source>
        <dbReference type="ARBA" id="ARBA00022516"/>
    </source>
</evidence>
<evidence type="ECO:0000256" key="2">
    <source>
        <dbReference type="ARBA" id="ARBA00005967"/>
    </source>
</evidence>
<accession>A0A0H4T624</accession>
<keyword evidence="18" id="KW-0479">Metal-binding</keyword>
<evidence type="ECO:0000256" key="18">
    <source>
        <dbReference type="PIRSR" id="PIRSR600829-4"/>
    </source>
</evidence>
<dbReference type="GO" id="GO:0005886">
    <property type="term" value="C:plasma membrane"/>
    <property type="evidence" value="ECO:0007669"/>
    <property type="project" value="UniProtKB-SubCell"/>
</dbReference>
<evidence type="ECO:0000256" key="16">
    <source>
        <dbReference type="PIRSR" id="PIRSR600829-2"/>
    </source>
</evidence>
<evidence type="ECO:0000256" key="3">
    <source>
        <dbReference type="ARBA" id="ARBA00022475"/>
    </source>
</evidence>
<feature type="binding site" evidence="17">
    <location>
        <position position="73"/>
    </location>
    <ligand>
        <name>ATP</name>
        <dbReference type="ChEBI" id="CHEBI:30616"/>
    </ligand>
</feature>
<evidence type="ECO:0000256" key="12">
    <source>
        <dbReference type="ARBA" id="ARBA00023136"/>
    </source>
</evidence>
<feature type="binding site" evidence="17">
    <location>
        <position position="13"/>
    </location>
    <ligand>
        <name>ATP</name>
        <dbReference type="ChEBI" id="CHEBI:30616"/>
    </ligand>
</feature>
<dbReference type="EMBL" id="KT007009">
    <property type="protein sequence ID" value="AKQ03198.1"/>
    <property type="molecule type" value="Genomic_DNA"/>
</dbReference>
<dbReference type="PANTHER" id="PTHR34299">
    <property type="entry name" value="DIACYLGLYCEROL KINASE"/>
    <property type="match status" value="1"/>
</dbReference>
<evidence type="ECO:0000256" key="14">
    <source>
        <dbReference type="ARBA" id="ARBA00023264"/>
    </source>
</evidence>
<feature type="transmembrane region" description="Helical" evidence="19">
    <location>
        <begin position="52"/>
        <end position="72"/>
    </location>
</feature>
<organism evidence="20">
    <name type="scientific">uncultured Microgenomates bacterium Rifle_16ft_4_minimus_37906</name>
    <dbReference type="NCBI Taxonomy" id="1665116"/>
    <lineage>
        <taxon>Bacteria</taxon>
        <taxon>Candidatus Microgenomatota</taxon>
        <taxon>environmental samples</taxon>
    </lineage>
</organism>
<feature type="transmembrane region" description="Helical" evidence="19">
    <location>
        <begin position="93"/>
        <end position="114"/>
    </location>
</feature>
<keyword evidence="8 20" id="KW-0418">Kinase</keyword>
<proteinExistence type="inferred from homology"/>
<evidence type="ECO:0000256" key="7">
    <source>
        <dbReference type="ARBA" id="ARBA00022741"/>
    </source>
</evidence>
<keyword evidence="3" id="KW-1003">Cell membrane</keyword>
<keyword evidence="12 19" id="KW-0472">Membrane</keyword>
<dbReference type="GO" id="GO:0004143">
    <property type="term" value="F:ATP-dependent diacylglycerol kinase activity"/>
    <property type="evidence" value="ECO:0007669"/>
    <property type="project" value="UniProtKB-EC"/>
</dbReference>
<dbReference type="InterPro" id="IPR000829">
    <property type="entry name" value="DAGK"/>
</dbReference>
<comment type="cofactor">
    <cofactor evidence="18">
        <name>Mg(2+)</name>
        <dbReference type="ChEBI" id="CHEBI:18420"/>
    </cofactor>
    <text evidence="18">Mn(2+), Zn(2+), Cd(2+) and Co(2+) support activity to lesser extents.</text>
</comment>
<keyword evidence="4" id="KW-0444">Lipid biosynthesis</keyword>
<evidence type="ECO:0000256" key="8">
    <source>
        <dbReference type="ARBA" id="ARBA00022777"/>
    </source>
</evidence>
<comment type="subcellular location">
    <subcellularLocation>
        <location evidence="1">Cell membrane</location>
        <topology evidence="1">Multi-pass membrane protein</topology>
    </subcellularLocation>
</comment>
<evidence type="ECO:0000256" key="5">
    <source>
        <dbReference type="ARBA" id="ARBA00022679"/>
    </source>
</evidence>
<keyword evidence="9 17" id="KW-0067">ATP-binding</keyword>
<dbReference type="InterPro" id="IPR036945">
    <property type="entry name" value="DAGK_sf"/>
</dbReference>
<keyword evidence="14" id="KW-1208">Phospholipid metabolism</keyword>
<dbReference type="EC" id="2.7.1.107" evidence="20"/>
<feature type="binding site" evidence="17">
    <location>
        <position position="25"/>
    </location>
    <ligand>
        <name>ATP</name>
        <dbReference type="ChEBI" id="CHEBI:30616"/>
    </ligand>
</feature>
<evidence type="ECO:0000256" key="6">
    <source>
        <dbReference type="ARBA" id="ARBA00022692"/>
    </source>
</evidence>
<feature type="binding site" evidence="18">
    <location>
        <position position="25"/>
    </location>
    <ligand>
        <name>a divalent metal cation</name>
        <dbReference type="ChEBI" id="CHEBI:60240"/>
    </ligand>
</feature>
<dbReference type="Pfam" id="PF01219">
    <property type="entry name" value="DAGK_prokar"/>
    <property type="match status" value="1"/>
</dbReference>
<dbReference type="Gene3D" id="1.10.287.3610">
    <property type="match status" value="1"/>
</dbReference>
<feature type="binding site" evidence="16">
    <location>
        <position position="66"/>
    </location>
    <ligand>
        <name>substrate</name>
    </ligand>
</feature>
<keyword evidence="11" id="KW-0443">Lipid metabolism</keyword>
<evidence type="ECO:0000256" key="1">
    <source>
        <dbReference type="ARBA" id="ARBA00004651"/>
    </source>
</evidence>
<comment type="similarity">
    <text evidence="2">Belongs to the bacterial diacylglycerol kinase family.</text>
</comment>
<evidence type="ECO:0000313" key="20">
    <source>
        <dbReference type="EMBL" id="AKQ03198.1"/>
    </source>
</evidence>
<dbReference type="InterPro" id="IPR033717">
    <property type="entry name" value="UDPK"/>
</dbReference>
<feature type="active site" description="Proton acceptor" evidence="15">
    <location>
        <position position="66"/>
    </location>
</feature>
<feature type="transmembrane region" description="Helical" evidence="19">
    <location>
        <begin position="28"/>
        <end position="46"/>
    </location>
</feature>
<dbReference type="GO" id="GO:0046872">
    <property type="term" value="F:metal ion binding"/>
    <property type="evidence" value="ECO:0007669"/>
    <property type="project" value="UniProtKB-KW"/>
</dbReference>
<keyword evidence="5 20" id="KW-0808">Transferase</keyword>
<evidence type="ECO:0000256" key="10">
    <source>
        <dbReference type="ARBA" id="ARBA00022989"/>
    </source>
</evidence>
<dbReference type="CDD" id="cd14265">
    <property type="entry name" value="UDPK_IM_like"/>
    <property type="match status" value="1"/>
</dbReference>
<name>A0A0H4T624_9BACT</name>
<keyword evidence="7 17" id="KW-0547">Nucleotide-binding</keyword>
<dbReference type="PANTHER" id="PTHR34299:SF1">
    <property type="entry name" value="DIACYLGLYCEROL KINASE"/>
    <property type="match status" value="1"/>
</dbReference>
<feature type="binding site" evidence="18">
    <location>
        <position position="73"/>
    </location>
    <ligand>
        <name>a divalent metal cation</name>
        <dbReference type="ChEBI" id="CHEBI:60240"/>
    </ligand>
</feature>
<keyword evidence="13" id="KW-0594">Phospholipid biosynthesis</keyword>
<evidence type="ECO:0000256" key="13">
    <source>
        <dbReference type="ARBA" id="ARBA00023209"/>
    </source>
</evidence>
<evidence type="ECO:0000256" key="19">
    <source>
        <dbReference type="SAM" id="Phobius"/>
    </source>
</evidence>
<dbReference type="GO" id="GO:0005524">
    <property type="term" value="F:ATP binding"/>
    <property type="evidence" value="ECO:0007669"/>
    <property type="project" value="UniProtKB-KW"/>
</dbReference>
<keyword evidence="6 19" id="KW-0812">Transmembrane</keyword>
<keyword evidence="10 19" id="KW-1133">Transmembrane helix</keyword>
<evidence type="ECO:0000256" key="9">
    <source>
        <dbReference type="ARBA" id="ARBA00022840"/>
    </source>
</evidence>
<dbReference type="AlphaFoldDB" id="A0A0H4T624"/>
<feature type="binding site" evidence="17">
    <location>
        <begin position="91"/>
        <end position="92"/>
    </location>
    <ligand>
        <name>ATP</name>
        <dbReference type="ChEBI" id="CHEBI:30616"/>
    </ligand>
</feature>
<evidence type="ECO:0000256" key="11">
    <source>
        <dbReference type="ARBA" id="ARBA00023098"/>
    </source>
</evidence>
<dbReference type="GO" id="GO:0008654">
    <property type="term" value="P:phospholipid biosynthetic process"/>
    <property type="evidence" value="ECO:0007669"/>
    <property type="project" value="UniProtKB-KW"/>
</dbReference>
<evidence type="ECO:0000256" key="15">
    <source>
        <dbReference type="PIRSR" id="PIRSR600829-1"/>
    </source>
</evidence>
<reference evidence="20" key="1">
    <citation type="journal article" date="2015" name="ISME J.">
        <title>Aquifer environment selects for microbial species cohorts in sediment and groundwater.</title>
        <authorList>
            <person name="Hug L.A."/>
            <person name="Thomas B.C."/>
            <person name="Brown C.T."/>
            <person name="Frischkorn K.R."/>
            <person name="Williams K.H."/>
            <person name="Tringe S.G."/>
            <person name="Banfield J.F."/>
        </authorList>
    </citation>
    <scope>NUCLEOTIDE SEQUENCE</scope>
</reference>
<keyword evidence="18" id="KW-0460">Magnesium</keyword>
<sequence>MSKTHSTLMSFSYAFSGIKTALRNEPNIRIHLVLALLASILAFFLNFSPTEWIILAFTIAFVLILELINTTLEAIVDIVSPEATEQAKLAKDVSAAAVFISALLSIIIGAFLYLPKIFLILGINS</sequence>
<evidence type="ECO:0000256" key="17">
    <source>
        <dbReference type="PIRSR" id="PIRSR600829-3"/>
    </source>
</evidence>
<protein>
    <submittedName>
        <fullName evidence="20">Diacylglycerol kinase, diacylglycerol kinase</fullName>
        <ecNumber evidence="20">2.7.1.107</ecNumber>
    </submittedName>
</protein>